<organism evidence="9 10">
    <name type="scientific">Parasedimentitalea denitrificans</name>
    <dbReference type="NCBI Taxonomy" id="2211118"/>
    <lineage>
        <taxon>Bacteria</taxon>
        <taxon>Pseudomonadati</taxon>
        <taxon>Pseudomonadota</taxon>
        <taxon>Alphaproteobacteria</taxon>
        <taxon>Rhodobacterales</taxon>
        <taxon>Paracoccaceae</taxon>
        <taxon>Parasedimentitalea</taxon>
    </lineage>
</organism>
<accession>A0ABX0W957</accession>
<comment type="subcellular location">
    <subcellularLocation>
        <location evidence="1 5">Bacterial flagellum basal body</location>
    </subcellularLocation>
</comment>
<feature type="domain" description="Flagellar basal body rod protein N-terminal" evidence="6">
    <location>
        <begin position="7"/>
        <end position="37"/>
    </location>
</feature>
<dbReference type="RefSeq" id="WP_167683256.1">
    <property type="nucleotide sequence ID" value="NZ_QHLQ01000004.1"/>
</dbReference>
<evidence type="ECO:0000256" key="3">
    <source>
        <dbReference type="ARBA" id="ARBA00019015"/>
    </source>
</evidence>
<keyword evidence="4 5" id="KW-0975">Bacterial flagellum</keyword>
<evidence type="ECO:0000313" key="9">
    <source>
        <dbReference type="EMBL" id="NIZ60691.1"/>
    </source>
</evidence>
<keyword evidence="9" id="KW-0969">Cilium</keyword>
<reference evidence="9 10" key="1">
    <citation type="submission" date="2018-05" db="EMBL/GenBank/DDBJ databases">
        <authorList>
            <person name="Zhang Y.-J."/>
        </authorList>
    </citation>
    <scope>NUCLEOTIDE SEQUENCE [LARGE SCALE GENOMIC DNA]</scope>
    <source>
        <strain evidence="9 10">CY04</strain>
    </source>
</reference>
<dbReference type="EMBL" id="QHLQ01000004">
    <property type="protein sequence ID" value="NIZ60691.1"/>
    <property type="molecule type" value="Genomic_DNA"/>
</dbReference>
<evidence type="ECO:0000313" key="10">
    <source>
        <dbReference type="Proteomes" id="UP001429564"/>
    </source>
</evidence>
<dbReference type="InterPro" id="IPR037058">
    <property type="entry name" value="Falgellar_hook_FlgE_sf"/>
</dbReference>
<comment type="similarity">
    <text evidence="2 5">Belongs to the flagella basal body rod proteins family.</text>
</comment>
<dbReference type="InterPro" id="IPR001444">
    <property type="entry name" value="Flag_bb_rod_N"/>
</dbReference>
<dbReference type="InterPro" id="IPR010930">
    <property type="entry name" value="Flg_bb/hook_C_dom"/>
</dbReference>
<evidence type="ECO:0000259" key="6">
    <source>
        <dbReference type="Pfam" id="PF00460"/>
    </source>
</evidence>
<feature type="domain" description="Flagellar basal-body/hook protein C-terminal" evidence="7">
    <location>
        <begin position="388"/>
        <end position="428"/>
    </location>
</feature>
<feature type="domain" description="Flagellar hook protein FlgE D2" evidence="8">
    <location>
        <begin position="175"/>
        <end position="309"/>
    </location>
</feature>
<dbReference type="Proteomes" id="UP001429564">
    <property type="component" value="Unassembled WGS sequence"/>
</dbReference>
<name>A0ABX0W957_9RHOB</name>
<evidence type="ECO:0000259" key="7">
    <source>
        <dbReference type="Pfam" id="PF06429"/>
    </source>
</evidence>
<dbReference type="InterPro" id="IPR019776">
    <property type="entry name" value="Flagellar_basal_body_rod_CS"/>
</dbReference>
<dbReference type="NCBIfam" id="TIGR03506">
    <property type="entry name" value="FlgEFG_subfam"/>
    <property type="match status" value="1"/>
</dbReference>
<evidence type="ECO:0000259" key="8">
    <source>
        <dbReference type="Pfam" id="PF07559"/>
    </source>
</evidence>
<dbReference type="Pfam" id="PF06429">
    <property type="entry name" value="Flg_bbr_C"/>
    <property type="match status" value="1"/>
</dbReference>
<gene>
    <name evidence="9" type="ORF">DL239_06845</name>
</gene>
<dbReference type="Gene3D" id="2.60.98.20">
    <property type="entry name" value="Flagellar hook protein FlgE"/>
    <property type="match status" value="1"/>
</dbReference>
<keyword evidence="10" id="KW-1185">Reference proteome</keyword>
<proteinExistence type="inferred from homology"/>
<dbReference type="InterPro" id="IPR011491">
    <property type="entry name" value="FlgE_D2"/>
</dbReference>
<dbReference type="InterPro" id="IPR037925">
    <property type="entry name" value="FlgE/F/G-like"/>
</dbReference>
<dbReference type="PANTHER" id="PTHR30435:SF1">
    <property type="entry name" value="FLAGELLAR HOOK PROTEIN FLGE"/>
    <property type="match status" value="1"/>
</dbReference>
<keyword evidence="9" id="KW-0966">Cell projection</keyword>
<dbReference type="Pfam" id="PF07559">
    <property type="entry name" value="FlgE_D2"/>
    <property type="match status" value="1"/>
</dbReference>
<protein>
    <recommendedName>
        <fullName evidence="3 5">Flagellar hook protein FlgE</fullName>
    </recommendedName>
</protein>
<dbReference type="Pfam" id="PF00460">
    <property type="entry name" value="Flg_bb_rod"/>
    <property type="match status" value="1"/>
</dbReference>
<dbReference type="PROSITE" id="PS00588">
    <property type="entry name" value="FLAGELLA_BB_ROD"/>
    <property type="match status" value="1"/>
</dbReference>
<keyword evidence="9" id="KW-0282">Flagellum</keyword>
<sequence>MTLSSSLNAGVAGLSANASRLASISDNIANSSTAGYKRVQTDFHSMVSSTGGTYSAGGVRATTSRLIDERGTLVSTTNSTDLAVRGRGMLPVASMNELGNGDPVMKLTTTASFKTNADGLLTTETGLVLLGWAANADGSIPAHSRGSSTGLEPVQFDVTRMSGEPTTAVNMGVNLPASSTIAGSTTGAESLPIEYYDNLGNSENITVDFTPTVPATGSSNEWTMVLRDSASGGAIVGEYVMTFTDSRTAGGALATVSTTTGGAYDATTGSVIVNVAGGPIEVSIGEIGSSEGVTQLANQFNMAGVTKDGSPVGTFTGVEVDPDGMVRASYDNGASRVVYQIPLVDMANPNGMISLDSQTYLPSNDSGAYYLWDAGDGPTGDVMGYSREESKTDVATELTNMIQTQRAYSSSAKIIQTVDEMLQETTNIKR</sequence>
<evidence type="ECO:0000256" key="1">
    <source>
        <dbReference type="ARBA" id="ARBA00004117"/>
    </source>
</evidence>
<evidence type="ECO:0000256" key="5">
    <source>
        <dbReference type="RuleBase" id="RU362116"/>
    </source>
</evidence>
<dbReference type="PANTHER" id="PTHR30435">
    <property type="entry name" value="FLAGELLAR PROTEIN"/>
    <property type="match status" value="1"/>
</dbReference>
<comment type="caution">
    <text evidence="9">The sequence shown here is derived from an EMBL/GenBank/DDBJ whole genome shotgun (WGS) entry which is preliminary data.</text>
</comment>
<evidence type="ECO:0000256" key="2">
    <source>
        <dbReference type="ARBA" id="ARBA00009677"/>
    </source>
</evidence>
<dbReference type="SUPFAM" id="SSF117143">
    <property type="entry name" value="Flagellar hook protein flgE"/>
    <property type="match status" value="1"/>
</dbReference>
<evidence type="ECO:0000256" key="4">
    <source>
        <dbReference type="ARBA" id="ARBA00023143"/>
    </source>
</evidence>
<dbReference type="InterPro" id="IPR020013">
    <property type="entry name" value="Flagellar_FlgE/F/G"/>
</dbReference>
<comment type="function">
    <text evidence="5">A flexible structure which links the flagellar filament to the drive apparatus in the basal body.</text>
</comment>